<name>A0ACC0U455_9AGAM</name>
<dbReference type="EMBL" id="JAGFNK010000197">
    <property type="protein sequence ID" value="KAI9459566.1"/>
    <property type="molecule type" value="Genomic_DNA"/>
</dbReference>
<proteinExistence type="predicted"/>
<sequence>YTYYIYSYNNTACAGGPLYNTTSPLTATQSTNSTCSTLSGVIPIGPTAPASPAGFANLSAAATYIVNNGIGGNVTLELQSDYTSAAENFPITFSTNPCIASKKITIRPAASATGLVITNSTAFPTIDLNGAQYITIDGRPGGTGTTSQLSIINTNAGGVAVRITNDASKNKITYCDIQGQNTGNSPSATVAAGVVFFGPANATTLNGNDNDTLSYCNIHATTGGTPAMGIVSFGTTTTVASFNDSSVITNCNIYDFFLAGSASTGVKLDQGNNAWAVTNNSVYQSVARAYTAGSVTHRGLWITPGTSTTTASGFTITGNYIGGSQPLAGGVPYNMSGAFSYSFFAMDISVGTVTTSGVESNVITNFIYSASNSSTTSFVGINLASGNVDCGSGGANTIGSATATGAIQFTTSTNSGGVMGIHTSGGTTLSINNNTIAGITVNGSSTSVYTQFAGINVAGGTTINVNNNTIGSLTVANSINMATATTGTSTTAYTMQGIWVSTATTTTITGNVIANLNTNYGVISSASSSLRGIFVATGTTTIANNTIRNLSSASNTTANGSNCAIVGIAVTSGTAGSHLITGNTIRSLNLTGTATSGIVGITGIFTSTSTTASTVSNNFLNTFTIAAVNNASVITGFDIGGGRITYANNMVRLGVDTLGADITTGVQFRGFTKGAGSANYYYNSVYVGGNNAIGSQTSFAFGRGTAPGSGTPDSVVNNIFVDNRSNGSGATATVKHYALSLTGGTGFLVLNNNVYYTNGTGGVFAVSTSTDVPAYTANWIAGDSNSVYGDPHFIAPTGAASAVNLHISTSVSSIANNAGRPIGAVTTDFDGDTRSATKPDIGADEFVGSTLPVTLVSFQGQKQGSSNLLTWTTATEINSSDFELQRGIDGSTFTTLTVVASKAVNGNSSTLLTYQSTDAKPLTTDNYYRLKLVDKDGSFTYSNIVLLKGDETNSTVVSIYPNPVADHLNIVIAAKENNKVSLIVTDMNGRVISSQNVQLVPGTNSMQVNVSQFAKGTYAVKVVTADGKAINTSLFVK</sequence>
<comment type="caution">
    <text evidence="1">The sequence shown here is derived from an EMBL/GenBank/DDBJ whole genome shotgun (WGS) entry which is preliminary data.</text>
</comment>
<keyword evidence="2" id="KW-1185">Reference proteome</keyword>
<evidence type="ECO:0000313" key="1">
    <source>
        <dbReference type="EMBL" id="KAI9459566.1"/>
    </source>
</evidence>
<reference evidence="1" key="1">
    <citation type="submission" date="2021-03" db="EMBL/GenBank/DDBJ databases">
        <title>Evolutionary priming and transition to the ectomycorrhizal habit in an iconic lineage of mushroom-forming fungi: is preadaptation a requirement?</title>
        <authorList>
            <consortium name="DOE Joint Genome Institute"/>
            <person name="Looney B.P."/>
            <person name="Miyauchi S."/>
            <person name="Morin E."/>
            <person name="Drula E."/>
            <person name="Courty P.E."/>
            <person name="Chicoki N."/>
            <person name="Fauchery L."/>
            <person name="Kohler A."/>
            <person name="Kuo A."/>
            <person name="LaButti K."/>
            <person name="Pangilinan J."/>
            <person name="Lipzen A."/>
            <person name="Riley R."/>
            <person name="Andreopoulos W."/>
            <person name="He G."/>
            <person name="Johnson J."/>
            <person name="Barry K.W."/>
            <person name="Grigoriev I.V."/>
            <person name="Nagy L."/>
            <person name="Hibbett D."/>
            <person name="Henrissat B."/>
            <person name="Matheny P.B."/>
            <person name="Labbe J."/>
            <person name="Martin A.F."/>
        </authorList>
    </citation>
    <scope>NUCLEOTIDE SEQUENCE</scope>
    <source>
        <strain evidence="1">BPL698</strain>
    </source>
</reference>
<dbReference type="Proteomes" id="UP001207468">
    <property type="component" value="Unassembled WGS sequence"/>
</dbReference>
<evidence type="ECO:0000313" key="2">
    <source>
        <dbReference type="Proteomes" id="UP001207468"/>
    </source>
</evidence>
<feature type="non-terminal residue" evidence="1">
    <location>
        <position position="1"/>
    </location>
</feature>
<protein>
    <submittedName>
        <fullName evidence="1">Uncharacterized protein</fullName>
    </submittedName>
</protein>
<accession>A0ACC0U455</accession>
<gene>
    <name evidence="1" type="ORF">F5148DRAFT_1287093</name>
</gene>
<organism evidence="1 2">
    <name type="scientific">Russula earlei</name>
    <dbReference type="NCBI Taxonomy" id="71964"/>
    <lineage>
        <taxon>Eukaryota</taxon>
        <taxon>Fungi</taxon>
        <taxon>Dikarya</taxon>
        <taxon>Basidiomycota</taxon>
        <taxon>Agaricomycotina</taxon>
        <taxon>Agaricomycetes</taxon>
        <taxon>Russulales</taxon>
        <taxon>Russulaceae</taxon>
        <taxon>Russula</taxon>
    </lineage>
</organism>